<reference evidence="2" key="1">
    <citation type="submission" date="2022-01" db="EMBL/GenBank/DDBJ databases">
        <title>Comparative genomics reveals a dynamic genome evolution in the ectomycorrhizal milk-cap (Lactarius) mushrooms.</title>
        <authorList>
            <consortium name="DOE Joint Genome Institute"/>
            <person name="Lebreton A."/>
            <person name="Tang N."/>
            <person name="Kuo A."/>
            <person name="LaButti K."/>
            <person name="Drula E."/>
            <person name="Barry K."/>
            <person name="Clum A."/>
            <person name="Lipzen A."/>
            <person name="Mousain D."/>
            <person name="Ng V."/>
            <person name="Wang R."/>
            <person name="Wang X."/>
            <person name="Dai Y."/>
            <person name="Henrissat B."/>
            <person name="Grigoriev I.V."/>
            <person name="Guerin-Laguette A."/>
            <person name="Yu F."/>
            <person name="Martin F.M."/>
        </authorList>
    </citation>
    <scope>NUCLEOTIDE SEQUENCE</scope>
    <source>
        <strain evidence="2">QP</strain>
    </source>
</reference>
<evidence type="ECO:0000313" key="2">
    <source>
        <dbReference type="EMBL" id="KAH8979208.1"/>
    </source>
</evidence>
<comment type="caution">
    <text evidence="2">The sequence shown here is derived from an EMBL/GenBank/DDBJ whole genome shotgun (WGS) entry which is preliminary data.</text>
</comment>
<proteinExistence type="predicted"/>
<evidence type="ECO:0000256" key="1">
    <source>
        <dbReference type="SAM" id="MobiDB-lite"/>
    </source>
</evidence>
<sequence length="138" mass="15105">MLTSGMSVSRANDLFDTLYQLHRHAKTNEIAVSMVDYAFPAVLRGHVQTVGRARTAPILTPIASPLTLQQTPRKRAGRATAEPAKMAPGKPVTVPSRRDDDDACGISRRLPEPGEEASAKSRRPRDSQRHQVWLGLGL</sequence>
<accession>A0AAD4L6W3</accession>
<organism evidence="2 3">
    <name type="scientific">Lactarius akahatsu</name>
    <dbReference type="NCBI Taxonomy" id="416441"/>
    <lineage>
        <taxon>Eukaryota</taxon>
        <taxon>Fungi</taxon>
        <taxon>Dikarya</taxon>
        <taxon>Basidiomycota</taxon>
        <taxon>Agaricomycotina</taxon>
        <taxon>Agaricomycetes</taxon>
        <taxon>Russulales</taxon>
        <taxon>Russulaceae</taxon>
        <taxon>Lactarius</taxon>
    </lineage>
</organism>
<evidence type="ECO:0000313" key="3">
    <source>
        <dbReference type="Proteomes" id="UP001201163"/>
    </source>
</evidence>
<dbReference type="EMBL" id="JAKELL010000181">
    <property type="protein sequence ID" value="KAH8979208.1"/>
    <property type="molecule type" value="Genomic_DNA"/>
</dbReference>
<feature type="region of interest" description="Disordered" evidence="1">
    <location>
        <begin position="64"/>
        <end position="138"/>
    </location>
</feature>
<protein>
    <submittedName>
        <fullName evidence="2">Uncharacterized protein</fullName>
    </submittedName>
</protein>
<dbReference type="AlphaFoldDB" id="A0AAD4L6W3"/>
<keyword evidence="3" id="KW-1185">Reference proteome</keyword>
<name>A0AAD4L6W3_9AGAM</name>
<gene>
    <name evidence="2" type="ORF">EDB92DRAFT_1955406</name>
</gene>
<dbReference type="Proteomes" id="UP001201163">
    <property type="component" value="Unassembled WGS sequence"/>
</dbReference>